<dbReference type="GO" id="GO:0050660">
    <property type="term" value="F:flavin adenine dinucleotide binding"/>
    <property type="evidence" value="ECO:0007669"/>
    <property type="project" value="InterPro"/>
</dbReference>
<keyword evidence="5" id="KW-0819">tRNA processing</keyword>
<comment type="caution">
    <text evidence="12">The sequence shown here is derived from an EMBL/GenBank/DDBJ whole genome shotgun (WGS) entry which is preliminary data.</text>
</comment>
<organism evidence="12 13">
    <name type="scientific">Dentiscutata erythropus</name>
    <dbReference type="NCBI Taxonomy" id="1348616"/>
    <lineage>
        <taxon>Eukaryota</taxon>
        <taxon>Fungi</taxon>
        <taxon>Fungi incertae sedis</taxon>
        <taxon>Mucoromycota</taxon>
        <taxon>Glomeromycotina</taxon>
        <taxon>Glomeromycetes</taxon>
        <taxon>Diversisporales</taxon>
        <taxon>Gigasporaceae</taxon>
        <taxon>Dentiscutata</taxon>
    </lineage>
</organism>
<feature type="domain" description="DUF7886" evidence="11">
    <location>
        <begin position="502"/>
        <end position="611"/>
    </location>
</feature>
<comment type="catalytic activity">
    <reaction evidence="7">
        <text>a 5,6-dihydrouridine in mRNA + NAD(+) = a uridine in mRNA + NADH + H(+)</text>
        <dbReference type="Rhea" id="RHEA:69851"/>
        <dbReference type="Rhea" id="RHEA-COMP:14658"/>
        <dbReference type="Rhea" id="RHEA-COMP:17789"/>
        <dbReference type="ChEBI" id="CHEBI:15378"/>
        <dbReference type="ChEBI" id="CHEBI:57540"/>
        <dbReference type="ChEBI" id="CHEBI:57945"/>
        <dbReference type="ChEBI" id="CHEBI:65315"/>
        <dbReference type="ChEBI" id="CHEBI:74443"/>
    </reaction>
    <physiologicalReaction direction="right-to-left" evidence="7">
        <dbReference type="Rhea" id="RHEA:69853"/>
    </physiologicalReaction>
</comment>
<dbReference type="PANTHER" id="PTHR45936:SF1">
    <property type="entry name" value="TRNA-DIHYDROURIDINE(20) SYNTHASE [NAD(P)+]-LIKE"/>
    <property type="match status" value="1"/>
</dbReference>
<accession>A0A9N9H293</accession>
<evidence type="ECO:0000256" key="7">
    <source>
        <dbReference type="ARBA" id="ARBA00048342"/>
    </source>
</evidence>
<dbReference type="GO" id="GO:0006397">
    <property type="term" value="P:mRNA processing"/>
    <property type="evidence" value="ECO:0007669"/>
    <property type="project" value="UniProtKB-KW"/>
</dbReference>
<evidence type="ECO:0000259" key="10">
    <source>
        <dbReference type="Pfam" id="PF01207"/>
    </source>
</evidence>
<reference evidence="12" key="1">
    <citation type="submission" date="2021-06" db="EMBL/GenBank/DDBJ databases">
        <authorList>
            <person name="Kallberg Y."/>
            <person name="Tangrot J."/>
            <person name="Rosling A."/>
        </authorList>
    </citation>
    <scope>NUCLEOTIDE SEQUENCE</scope>
    <source>
        <strain evidence="12">MA453B</strain>
    </source>
</reference>
<evidence type="ECO:0000256" key="5">
    <source>
        <dbReference type="ARBA" id="ARBA00022694"/>
    </source>
</evidence>
<comment type="cofactor">
    <cofactor evidence="1">
        <name>FMN</name>
        <dbReference type="ChEBI" id="CHEBI:58210"/>
    </cofactor>
</comment>
<keyword evidence="2" id="KW-0285">Flavoprotein</keyword>
<dbReference type="GO" id="GO:0005737">
    <property type="term" value="C:cytoplasm"/>
    <property type="evidence" value="ECO:0007669"/>
    <property type="project" value="TreeGrafter"/>
</dbReference>
<dbReference type="InterPro" id="IPR057208">
    <property type="entry name" value="DUF7886"/>
</dbReference>
<dbReference type="InterPro" id="IPR035587">
    <property type="entry name" value="DUS-like_FMN-bd"/>
</dbReference>
<dbReference type="InterPro" id="IPR018517">
    <property type="entry name" value="tRNA_hU_synthase_CS"/>
</dbReference>
<dbReference type="CDD" id="cd02801">
    <property type="entry name" value="DUS_like_FMN"/>
    <property type="match status" value="1"/>
</dbReference>
<dbReference type="GO" id="GO:0017150">
    <property type="term" value="F:tRNA dihydrouridine synthase activity"/>
    <property type="evidence" value="ECO:0007669"/>
    <property type="project" value="InterPro"/>
</dbReference>
<evidence type="ECO:0000256" key="9">
    <source>
        <dbReference type="SAM" id="MobiDB-lite"/>
    </source>
</evidence>
<dbReference type="Pfam" id="PF25377">
    <property type="entry name" value="DUF7886"/>
    <property type="match status" value="1"/>
</dbReference>
<protein>
    <submittedName>
        <fullName evidence="12">370_t:CDS:1</fullName>
    </submittedName>
</protein>
<evidence type="ECO:0000256" key="4">
    <source>
        <dbReference type="ARBA" id="ARBA00022664"/>
    </source>
</evidence>
<dbReference type="Gene3D" id="3.20.20.70">
    <property type="entry name" value="Aldolase class I"/>
    <property type="match status" value="1"/>
</dbReference>
<evidence type="ECO:0000313" key="12">
    <source>
        <dbReference type="EMBL" id="CAG8643438.1"/>
    </source>
</evidence>
<evidence type="ECO:0000256" key="8">
    <source>
        <dbReference type="ARBA" id="ARBA00049447"/>
    </source>
</evidence>
<dbReference type="Pfam" id="PF01207">
    <property type="entry name" value="Dus"/>
    <property type="match status" value="1"/>
</dbReference>
<evidence type="ECO:0000256" key="6">
    <source>
        <dbReference type="ARBA" id="ARBA00023002"/>
    </source>
</evidence>
<feature type="region of interest" description="Disordered" evidence="9">
    <location>
        <begin position="459"/>
        <end position="483"/>
    </location>
</feature>
<dbReference type="AlphaFoldDB" id="A0A9N9H293"/>
<dbReference type="Proteomes" id="UP000789405">
    <property type="component" value="Unassembled WGS sequence"/>
</dbReference>
<sequence length="639" mass="72194">MTTLDYKNKIILAPMVRIGTLPMRLLALEYGADLVYSPEIVDKKMIASERQFDEKTGIISYVDNKNSVSFTTHPIEKSKLIFQIGTADPDLALQAALKVKQDVAGIDVNCGCPKKFSIQGGMGAALLSNQDKLKAILINLVQNCGLPVTCKIRMLDTKEKTIEICKMIESTGVRAIAVHCRTRDERPRDPGHWDIFSDIVENIKSIPVIANGDVFQRSDIVRLRELSNVSSIMIARAAEENVSIFRQEGTFPLEDVVISYIKKALEVGNSWPNTKYALMQMYATHSKEPKYKLLVHTKSYEELCKIYGLEAFFEKANLTGLLTKNGKNLIKFDVSNKLENTSSNKRKNTEYQSELENNKIKKAKMICDFYSPMLANQKEPIGAKSETLRLSAFLADSLSVGCLKGFKHFEVYVRGREELLLRVYIDSRPRNLTEESDRINYNSLSLAKFQSNALFSPKTRRTLSNGSDSMEMTSPPSSPLDEELEKARRSKPCFLDSWVCKLRSNHKRLIQLQDDQKLETDNPLKLDTIAAWKTQDIKLWDIIAEVITLSLSPPPENPFEIDHSYYDTLPLEECAVSTGAMVDFLQKVYLKDTNYADKVFEDMKILQQRHFAAFDEMNEALNANALEKSNPSSGVSAIN</sequence>
<dbReference type="PANTHER" id="PTHR45936">
    <property type="entry name" value="TRNA-DIHYDROURIDINE(20) SYNTHASE [NAD(P)+]-LIKE"/>
    <property type="match status" value="1"/>
</dbReference>
<dbReference type="InterPro" id="IPR013785">
    <property type="entry name" value="Aldolase_TIM"/>
</dbReference>
<feature type="domain" description="DUS-like FMN-binding" evidence="10">
    <location>
        <begin position="11"/>
        <end position="250"/>
    </location>
</feature>
<gene>
    <name evidence="12" type="ORF">DERYTH_LOCUS9787</name>
</gene>
<keyword evidence="6" id="KW-0560">Oxidoreductase</keyword>
<evidence type="ECO:0000256" key="2">
    <source>
        <dbReference type="ARBA" id="ARBA00022630"/>
    </source>
</evidence>
<keyword evidence="4" id="KW-0507">mRNA processing</keyword>
<dbReference type="EMBL" id="CAJVPY010005452">
    <property type="protein sequence ID" value="CAG8643438.1"/>
    <property type="molecule type" value="Genomic_DNA"/>
</dbReference>
<keyword evidence="13" id="KW-1185">Reference proteome</keyword>
<dbReference type="PROSITE" id="PS01136">
    <property type="entry name" value="UPF0034"/>
    <property type="match status" value="1"/>
</dbReference>
<comment type="catalytic activity">
    <reaction evidence="8">
        <text>a 5,6-dihydrouridine in mRNA + NADP(+) = a uridine in mRNA + NADPH + H(+)</text>
        <dbReference type="Rhea" id="RHEA:69855"/>
        <dbReference type="Rhea" id="RHEA-COMP:14658"/>
        <dbReference type="Rhea" id="RHEA-COMP:17789"/>
        <dbReference type="ChEBI" id="CHEBI:15378"/>
        <dbReference type="ChEBI" id="CHEBI:57783"/>
        <dbReference type="ChEBI" id="CHEBI:58349"/>
        <dbReference type="ChEBI" id="CHEBI:65315"/>
        <dbReference type="ChEBI" id="CHEBI:74443"/>
    </reaction>
    <physiologicalReaction direction="right-to-left" evidence="8">
        <dbReference type="Rhea" id="RHEA:69857"/>
    </physiologicalReaction>
</comment>
<dbReference type="OrthoDB" id="10262250at2759"/>
<feature type="compositionally biased region" description="Polar residues" evidence="9">
    <location>
        <begin position="462"/>
        <end position="475"/>
    </location>
</feature>
<evidence type="ECO:0000256" key="1">
    <source>
        <dbReference type="ARBA" id="ARBA00001917"/>
    </source>
</evidence>
<keyword evidence="3" id="KW-0288">FMN</keyword>
<name>A0A9N9H293_9GLOM</name>
<evidence type="ECO:0000259" key="11">
    <source>
        <dbReference type="Pfam" id="PF25377"/>
    </source>
</evidence>
<evidence type="ECO:0000313" key="13">
    <source>
        <dbReference type="Proteomes" id="UP000789405"/>
    </source>
</evidence>
<dbReference type="InterPro" id="IPR052582">
    <property type="entry name" value="tRNA-DUS-like"/>
</dbReference>
<evidence type="ECO:0000256" key="3">
    <source>
        <dbReference type="ARBA" id="ARBA00022643"/>
    </source>
</evidence>
<proteinExistence type="predicted"/>
<dbReference type="SUPFAM" id="SSF51395">
    <property type="entry name" value="FMN-linked oxidoreductases"/>
    <property type="match status" value="1"/>
</dbReference>